<gene>
    <name evidence="1" type="ORF">MIMGU_mgv1a021437mg</name>
</gene>
<evidence type="ECO:0000313" key="1">
    <source>
        <dbReference type="EMBL" id="EYU30107.1"/>
    </source>
</evidence>
<dbReference type="PANTHER" id="PTHR15907">
    <property type="entry name" value="DUF614 FAMILY PROTEIN-RELATED"/>
    <property type="match status" value="1"/>
</dbReference>
<proteinExistence type="predicted"/>
<dbReference type="Pfam" id="PF04749">
    <property type="entry name" value="PLAC8"/>
    <property type="match status" value="1"/>
</dbReference>
<sequence>MDAACLVAGGVYALIRHSTGCPCFYSCFYRSKLRKQYMIDGNNCTDCMVHCCCEPCALRQEYRELKYRGFDMSLKLTGPQ</sequence>
<dbReference type="InterPro" id="IPR006461">
    <property type="entry name" value="PLAC_motif_containing"/>
</dbReference>
<dbReference type="AlphaFoldDB" id="A0A022QN24"/>
<accession>A0A022QN24</accession>
<name>A0A022QN24_ERYGU</name>
<dbReference type="EMBL" id="KI631110">
    <property type="protein sequence ID" value="EYU30107.1"/>
    <property type="molecule type" value="Genomic_DNA"/>
</dbReference>
<organism evidence="1 2">
    <name type="scientific">Erythranthe guttata</name>
    <name type="common">Yellow monkey flower</name>
    <name type="synonym">Mimulus guttatus</name>
    <dbReference type="NCBI Taxonomy" id="4155"/>
    <lineage>
        <taxon>Eukaryota</taxon>
        <taxon>Viridiplantae</taxon>
        <taxon>Streptophyta</taxon>
        <taxon>Embryophyta</taxon>
        <taxon>Tracheophyta</taxon>
        <taxon>Spermatophyta</taxon>
        <taxon>Magnoliopsida</taxon>
        <taxon>eudicotyledons</taxon>
        <taxon>Gunneridae</taxon>
        <taxon>Pentapetalae</taxon>
        <taxon>asterids</taxon>
        <taxon>lamiids</taxon>
        <taxon>Lamiales</taxon>
        <taxon>Phrymaceae</taxon>
        <taxon>Erythranthe</taxon>
    </lineage>
</organism>
<dbReference type="STRING" id="4155.A0A022QN24"/>
<dbReference type="Proteomes" id="UP000030748">
    <property type="component" value="Unassembled WGS sequence"/>
</dbReference>
<dbReference type="NCBIfam" id="TIGR01571">
    <property type="entry name" value="A_thal_Cys_rich"/>
    <property type="match status" value="1"/>
</dbReference>
<evidence type="ECO:0000313" key="2">
    <source>
        <dbReference type="Proteomes" id="UP000030748"/>
    </source>
</evidence>
<keyword evidence="2" id="KW-1185">Reference proteome</keyword>
<protein>
    <submittedName>
        <fullName evidence="1">Uncharacterized protein</fullName>
    </submittedName>
</protein>
<reference evidence="1 2" key="1">
    <citation type="journal article" date="2013" name="Proc. Natl. Acad. Sci. U.S.A.">
        <title>Fine-scale variation in meiotic recombination in Mimulus inferred from population shotgun sequencing.</title>
        <authorList>
            <person name="Hellsten U."/>
            <person name="Wright K.M."/>
            <person name="Jenkins J."/>
            <person name="Shu S."/>
            <person name="Yuan Y."/>
            <person name="Wessler S.R."/>
            <person name="Schmutz J."/>
            <person name="Willis J.H."/>
            <person name="Rokhsar D.S."/>
        </authorList>
    </citation>
    <scope>NUCLEOTIDE SEQUENCE [LARGE SCALE GENOMIC DNA]</scope>
    <source>
        <strain evidence="2">cv. DUN x IM62</strain>
    </source>
</reference>
<dbReference type="eggNOG" id="ENOG502S7UD">
    <property type="taxonomic scope" value="Eukaryota"/>
</dbReference>